<dbReference type="InterPro" id="IPR032466">
    <property type="entry name" value="Metal_Hydrolase"/>
</dbReference>
<dbReference type="InterPro" id="IPR023100">
    <property type="entry name" value="D-aminoacylase_insert_dom_sf"/>
</dbReference>
<proteinExistence type="predicted"/>
<evidence type="ECO:0000313" key="4">
    <source>
        <dbReference type="Proteomes" id="UP000594468"/>
    </source>
</evidence>
<dbReference type="Pfam" id="PF07969">
    <property type="entry name" value="Amidohydro_3"/>
    <property type="match status" value="1"/>
</dbReference>
<sequence>MTYDIVLRGGSIYDGTGDDPIVGDIAIQGDRIAEIGAPGTLEGDQIIDVDGLAVAPGFINMLSWATESLIEDGRSQSDIRQGVTLEVMGEGTSMGPLSPEMKKGGDFILTDHVDYEIEWDTLGEYLQFLEDKGVSTNVASFVGTGTLRIYAMGYEDRDPTAEELETMKRLVKEAMEEGAMGMSAALIYPPAAFAKTEEIIELAKIVGEYNGLYISHIRGEGRTLDTSLEEFLRIVREANVSGEVYHIKAAGRANWSKMDDMLAKIEEVRAEGLPVTADMYTYAASGTGLASCLPNWAHDGGHNALMERLRDPETREHIISEMQRPSEEWENMYAENSPENILLMGFKNEALRKYSGKRLSEVIKERGTGARETVLDLLLEDDSRIFTIYFTMSEDNLRKEVVKPWVSFCSDAGSYTDGEPFTHNPTHPRAYGSFIRVLGKYVREEGLLTLQEAVRKLAALPADTLKLTDRGYLKPGYFADVVVFDPETVQDHATFEQPHQYATGMKHVFVNGGQVLRDGEHTGAMPGRFVKGPGYTGGDA</sequence>
<dbReference type="EMBL" id="CP062983">
    <property type="protein sequence ID" value="QPC82479.1"/>
    <property type="molecule type" value="Genomic_DNA"/>
</dbReference>
<accession>A0A7S8E8S9</accession>
<dbReference type="Gene3D" id="3.20.20.140">
    <property type="entry name" value="Metal-dependent hydrolases"/>
    <property type="match status" value="1"/>
</dbReference>
<evidence type="ECO:0000313" key="3">
    <source>
        <dbReference type="EMBL" id="QPC82479.1"/>
    </source>
</evidence>
<gene>
    <name evidence="3" type="ORF">G4Y79_22790</name>
</gene>
<reference evidence="3 4" key="1">
    <citation type="submission" date="2020-02" db="EMBL/GenBank/DDBJ databases">
        <authorList>
            <person name="Zheng R.K."/>
            <person name="Sun C.M."/>
        </authorList>
    </citation>
    <scope>NUCLEOTIDE SEQUENCE [LARGE SCALE GENOMIC DNA]</scope>
    <source>
        <strain evidence="4">rifampicinis</strain>
    </source>
</reference>
<feature type="region of interest" description="Disordered" evidence="1">
    <location>
        <begin position="521"/>
        <end position="540"/>
    </location>
</feature>
<dbReference type="SUPFAM" id="SSF51338">
    <property type="entry name" value="Composite domain of metallo-dependent hydrolases"/>
    <property type="match status" value="1"/>
</dbReference>
<dbReference type="PANTHER" id="PTHR11647:SF1">
    <property type="entry name" value="COLLAPSIN RESPONSE MEDIATOR PROTEIN"/>
    <property type="match status" value="1"/>
</dbReference>
<dbReference type="AlphaFoldDB" id="A0A7S8E8S9"/>
<name>A0A7S8E8S9_9CHLR</name>
<dbReference type="KEGG" id="pmet:G4Y79_22790"/>
<organism evidence="3 4">
    <name type="scientific">Phototrophicus methaneseepsis</name>
    <dbReference type="NCBI Taxonomy" id="2710758"/>
    <lineage>
        <taxon>Bacteria</taxon>
        <taxon>Bacillati</taxon>
        <taxon>Chloroflexota</taxon>
        <taxon>Candidatus Thermofontia</taxon>
        <taxon>Phototrophicales</taxon>
        <taxon>Phototrophicaceae</taxon>
        <taxon>Phototrophicus</taxon>
    </lineage>
</organism>
<dbReference type="SUPFAM" id="SSF51556">
    <property type="entry name" value="Metallo-dependent hydrolases"/>
    <property type="match status" value="1"/>
</dbReference>
<dbReference type="Proteomes" id="UP000594468">
    <property type="component" value="Chromosome"/>
</dbReference>
<dbReference type="CDD" id="cd01297">
    <property type="entry name" value="D-aminoacylase"/>
    <property type="match status" value="1"/>
</dbReference>
<dbReference type="GO" id="GO:0016811">
    <property type="term" value="F:hydrolase activity, acting on carbon-nitrogen (but not peptide) bonds, in linear amides"/>
    <property type="evidence" value="ECO:0007669"/>
    <property type="project" value="InterPro"/>
</dbReference>
<dbReference type="Gene3D" id="3.30.1490.130">
    <property type="entry name" value="D-aminoacylase. Domain 3"/>
    <property type="match status" value="1"/>
</dbReference>
<dbReference type="RefSeq" id="WP_195170548.1">
    <property type="nucleotide sequence ID" value="NZ_CP062983.1"/>
</dbReference>
<feature type="domain" description="Amidohydrolase 3" evidence="2">
    <location>
        <begin position="427"/>
        <end position="515"/>
    </location>
</feature>
<dbReference type="PANTHER" id="PTHR11647">
    <property type="entry name" value="HYDRANTOINASE/DIHYDROPYRIMIDINASE FAMILY MEMBER"/>
    <property type="match status" value="1"/>
</dbReference>
<evidence type="ECO:0000256" key="1">
    <source>
        <dbReference type="SAM" id="MobiDB-lite"/>
    </source>
</evidence>
<keyword evidence="4" id="KW-1185">Reference proteome</keyword>
<dbReference type="InterPro" id="IPR013108">
    <property type="entry name" value="Amidohydro_3"/>
</dbReference>
<dbReference type="InterPro" id="IPR050378">
    <property type="entry name" value="Metallo-dep_Hydrolases_sf"/>
</dbReference>
<evidence type="ECO:0000259" key="2">
    <source>
        <dbReference type="Pfam" id="PF07969"/>
    </source>
</evidence>
<dbReference type="Gene3D" id="2.30.40.10">
    <property type="entry name" value="Urease, subunit C, domain 1"/>
    <property type="match status" value="1"/>
</dbReference>
<dbReference type="InterPro" id="IPR011059">
    <property type="entry name" value="Metal-dep_hydrolase_composite"/>
</dbReference>
<protein>
    <submittedName>
        <fullName evidence="3">D-aminoacylase</fullName>
    </submittedName>
</protein>